<dbReference type="SUPFAM" id="SSF103481">
    <property type="entry name" value="Multidrug resistance efflux transporter EmrE"/>
    <property type="match status" value="2"/>
</dbReference>
<feature type="transmembrane region" description="Helical" evidence="8">
    <location>
        <begin position="131"/>
        <end position="148"/>
    </location>
</feature>
<name>A0A2N5GN89_9BACI</name>
<dbReference type="Proteomes" id="UP000235114">
    <property type="component" value="Unassembled WGS sequence"/>
</dbReference>
<gene>
    <name evidence="10" type="primary">rarD</name>
    <name evidence="10" type="ORF">CU635_08590</name>
    <name evidence="11" type="ORF">CVD25_15150</name>
</gene>
<evidence type="ECO:0000256" key="4">
    <source>
        <dbReference type="ARBA" id="ARBA00022475"/>
    </source>
</evidence>
<comment type="similarity">
    <text evidence="2">Belongs to the EamA transporter family.</text>
</comment>
<dbReference type="EMBL" id="PGVD01000041">
    <property type="protein sequence ID" value="PLR95182.1"/>
    <property type="molecule type" value="Genomic_DNA"/>
</dbReference>
<dbReference type="Proteomes" id="UP000234951">
    <property type="component" value="Unassembled WGS sequence"/>
</dbReference>
<organism evidence="10 12">
    <name type="scientific">Bacillus canaveralius</name>
    <dbReference type="NCBI Taxonomy" id="1403243"/>
    <lineage>
        <taxon>Bacteria</taxon>
        <taxon>Bacillati</taxon>
        <taxon>Bacillota</taxon>
        <taxon>Bacilli</taxon>
        <taxon>Bacillales</taxon>
        <taxon>Bacillaceae</taxon>
        <taxon>Bacillus</taxon>
    </lineage>
</organism>
<reference evidence="11 13" key="2">
    <citation type="submission" date="2017-12" db="EMBL/GenBank/DDBJ databases">
        <title>Comparative Functional Genomics of Dry Heat Resistant strains isolated from the Viking Spacecraft.</title>
        <authorList>
            <person name="Seuylemezian A."/>
            <person name="Cooper K."/>
            <person name="Vaishampayan P."/>
        </authorList>
    </citation>
    <scope>NUCLEOTIDE SEQUENCE [LARGE SCALE GENOMIC DNA]</scope>
    <source>
        <strain evidence="11 13">ATCC 29669</strain>
    </source>
</reference>
<reference evidence="10 12" key="1">
    <citation type="submission" date="2017-11" db="EMBL/GenBank/DDBJ databases">
        <title>Comparitive Functional Genomics of Dry Heat Resistant strains isolated from the Viking Spacecraft.</title>
        <authorList>
            <person name="Seuylemezian A."/>
            <person name="Cooper K."/>
            <person name="Vaishampayan P."/>
        </authorList>
    </citation>
    <scope>NUCLEOTIDE SEQUENCE [LARGE SCALE GENOMIC DNA]</scope>
    <source>
        <strain evidence="10 12">M4.6</strain>
    </source>
</reference>
<keyword evidence="7 8" id="KW-0472">Membrane</keyword>
<evidence type="ECO:0000256" key="2">
    <source>
        <dbReference type="ARBA" id="ARBA00007362"/>
    </source>
</evidence>
<feature type="transmembrane region" description="Helical" evidence="8">
    <location>
        <begin position="9"/>
        <end position="27"/>
    </location>
</feature>
<accession>A0A2N5GN89</accession>
<evidence type="ECO:0000256" key="7">
    <source>
        <dbReference type="ARBA" id="ARBA00023136"/>
    </source>
</evidence>
<feature type="domain" description="EamA" evidence="9">
    <location>
        <begin position="8"/>
        <end position="147"/>
    </location>
</feature>
<feature type="transmembrane region" description="Helical" evidence="8">
    <location>
        <begin position="39"/>
        <end position="57"/>
    </location>
</feature>
<dbReference type="EMBL" id="PGVA01000017">
    <property type="protein sequence ID" value="PLR83716.1"/>
    <property type="molecule type" value="Genomic_DNA"/>
</dbReference>
<feature type="transmembrane region" description="Helical" evidence="8">
    <location>
        <begin position="182"/>
        <end position="202"/>
    </location>
</feature>
<sequence>MNHDEQRLGAIYAGFSYILWGLLPIYWKFLHHVSAYEILASRIVWSFIFMLAVLFVLRKQKAFLQQLKELKNIRKAAALACASLLISINWFIYIWAVHTDQMIQASLGYYINPLVSVLLGMLVFKEKLSPAQYLSVLFAAIGVLVLTISYGSFPWIALTLAVSFGLYGLAKKLIKVDSEIGLTLETLMVTPIAAIYIGVLFYNGGNAFASVSISTDLLLIGAGAATALPLLFFAKGAQRIPLSMLGFLQYIAPTLTLLLGVFVYGEHFSRNHLLAFTFIWAALTIYSIARTKAVTALELKWKKSKGLEM</sequence>
<comment type="subcellular location">
    <subcellularLocation>
        <location evidence="1">Cell membrane</location>
        <topology evidence="1">Multi-pass membrane protein</topology>
    </subcellularLocation>
</comment>
<evidence type="ECO:0000313" key="13">
    <source>
        <dbReference type="Proteomes" id="UP000235114"/>
    </source>
</evidence>
<evidence type="ECO:0000256" key="8">
    <source>
        <dbReference type="SAM" id="Phobius"/>
    </source>
</evidence>
<evidence type="ECO:0000256" key="5">
    <source>
        <dbReference type="ARBA" id="ARBA00022692"/>
    </source>
</evidence>
<dbReference type="PANTHER" id="PTHR22911">
    <property type="entry name" value="ACYL-MALONYL CONDENSING ENZYME-RELATED"/>
    <property type="match status" value="1"/>
</dbReference>
<dbReference type="AlphaFoldDB" id="A0A2N5GN89"/>
<dbReference type="InterPro" id="IPR004626">
    <property type="entry name" value="RarD"/>
</dbReference>
<evidence type="ECO:0000256" key="1">
    <source>
        <dbReference type="ARBA" id="ARBA00004651"/>
    </source>
</evidence>
<keyword evidence="13" id="KW-1185">Reference proteome</keyword>
<feature type="transmembrane region" description="Helical" evidence="8">
    <location>
        <begin position="77"/>
        <end position="95"/>
    </location>
</feature>
<evidence type="ECO:0000313" key="10">
    <source>
        <dbReference type="EMBL" id="PLR83716.1"/>
    </source>
</evidence>
<feature type="transmembrane region" description="Helical" evidence="8">
    <location>
        <begin position="107"/>
        <end position="124"/>
    </location>
</feature>
<dbReference type="RefSeq" id="WP_101576908.1">
    <property type="nucleotide sequence ID" value="NZ_PGVA01000017.1"/>
</dbReference>
<feature type="transmembrane region" description="Helical" evidence="8">
    <location>
        <begin position="208"/>
        <end position="233"/>
    </location>
</feature>
<dbReference type="GO" id="GO:0005886">
    <property type="term" value="C:plasma membrane"/>
    <property type="evidence" value="ECO:0007669"/>
    <property type="project" value="UniProtKB-SubCell"/>
</dbReference>
<keyword evidence="6 8" id="KW-1133">Transmembrane helix</keyword>
<keyword evidence="3" id="KW-0813">Transport</keyword>
<evidence type="ECO:0000256" key="3">
    <source>
        <dbReference type="ARBA" id="ARBA00022448"/>
    </source>
</evidence>
<dbReference type="NCBIfam" id="TIGR00688">
    <property type="entry name" value="rarD"/>
    <property type="match status" value="1"/>
</dbReference>
<feature type="transmembrane region" description="Helical" evidence="8">
    <location>
        <begin position="245"/>
        <end position="265"/>
    </location>
</feature>
<dbReference type="PANTHER" id="PTHR22911:SF137">
    <property type="entry name" value="SOLUTE CARRIER FAMILY 35 MEMBER G2-RELATED"/>
    <property type="match status" value="1"/>
</dbReference>
<dbReference type="InterPro" id="IPR037185">
    <property type="entry name" value="EmrE-like"/>
</dbReference>
<proteinExistence type="inferred from homology"/>
<keyword evidence="5 8" id="KW-0812">Transmembrane</keyword>
<protein>
    <submittedName>
        <fullName evidence="10">EamA family transporter RarD</fullName>
    </submittedName>
</protein>
<dbReference type="InterPro" id="IPR000620">
    <property type="entry name" value="EamA_dom"/>
</dbReference>
<evidence type="ECO:0000313" key="11">
    <source>
        <dbReference type="EMBL" id="PLR95182.1"/>
    </source>
</evidence>
<keyword evidence="4" id="KW-1003">Cell membrane</keyword>
<evidence type="ECO:0000256" key="6">
    <source>
        <dbReference type="ARBA" id="ARBA00022989"/>
    </source>
</evidence>
<dbReference type="Pfam" id="PF00892">
    <property type="entry name" value="EamA"/>
    <property type="match status" value="1"/>
</dbReference>
<dbReference type="OrthoDB" id="369870at2"/>
<comment type="caution">
    <text evidence="10">The sequence shown here is derived from an EMBL/GenBank/DDBJ whole genome shotgun (WGS) entry which is preliminary data.</text>
</comment>
<evidence type="ECO:0000259" key="9">
    <source>
        <dbReference type="Pfam" id="PF00892"/>
    </source>
</evidence>
<feature type="transmembrane region" description="Helical" evidence="8">
    <location>
        <begin position="271"/>
        <end position="289"/>
    </location>
</feature>
<evidence type="ECO:0000313" key="12">
    <source>
        <dbReference type="Proteomes" id="UP000234951"/>
    </source>
</evidence>